<accession>A0A022R749</accession>
<feature type="region of interest" description="Disordered" evidence="1">
    <location>
        <begin position="35"/>
        <end position="62"/>
    </location>
</feature>
<dbReference type="KEGG" id="egt:105960865"/>
<gene>
    <name evidence="3" type="ORF">MIMGU_mgv1a015899mg</name>
</gene>
<keyword evidence="2" id="KW-0732">Signal</keyword>
<evidence type="ECO:0008006" key="5">
    <source>
        <dbReference type="Google" id="ProtNLM"/>
    </source>
</evidence>
<evidence type="ECO:0000256" key="1">
    <source>
        <dbReference type="SAM" id="MobiDB-lite"/>
    </source>
</evidence>
<dbReference type="eggNOG" id="ENOG502SWPM">
    <property type="taxonomic scope" value="Eukaryota"/>
</dbReference>
<name>A0A022R749_ERYGU</name>
<feature type="compositionally biased region" description="Basic residues" evidence="1">
    <location>
        <begin position="36"/>
        <end position="49"/>
    </location>
</feature>
<organism evidence="3 4">
    <name type="scientific">Erythranthe guttata</name>
    <name type="common">Yellow monkey flower</name>
    <name type="synonym">Mimulus guttatus</name>
    <dbReference type="NCBI Taxonomy" id="4155"/>
    <lineage>
        <taxon>Eukaryota</taxon>
        <taxon>Viridiplantae</taxon>
        <taxon>Streptophyta</taxon>
        <taxon>Embryophyta</taxon>
        <taxon>Tracheophyta</taxon>
        <taxon>Spermatophyta</taxon>
        <taxon>Magnoliopsida</taxon>
        <taxon>eudicotyledons</taxon>
        <taxon>Gunneridae</taxon>
        <taxon>Pentapetalae</taxon>
        <taxon>asterids</taxon>
        <taxon>lamiids</taxon>
        <taxon>Lamiales</taxon>
        <taxon>Phrymaceae</taxon>
        <taxon>Erythranthe</taxon>
    </lineage>
</organism>
<evidence type="ECO:0000313" key="3">
    <source>
        <dbReference type="EMBL" id="EYU34700.1"/>
    </source>
</evidence>
<protein>
    <recommendedName>
        <fullName evidence="5">Gibberellin regulated protein</fullName>
    </recommendedName>
</protein>
<dbReference type="InterPro" id="IPR003854">
    <property type="entry name" value="GASA"/>
</dbReference>
<evidence type="ECO:0000313" key="4">
    <source>
        <dbReference type="Proteomes" id="UP000030748"/>
    </source>
</evidence>
<dbReference type="OMA" id="RISCHDD"/>
<dbReference type="Pfam" id="PF02704">
    <property type="entry name" value="GASA"/>
    <property type="match status" value="1"/>
</dbReference>
<evidence type="ECO:0000256" key="2">
    <source>
        <dbReference type="SAM" id="SignalP"/>
    </source>
</evidence>
<proteinExistence type="predicted"/>
<dbReference type="EMBL" id="KI630674">
    <property type="protein sequence ID" value="EYU34700.1"/>
    <property type="molecule type" value="Genomic_DNA"/>
</dbReference>
<dbReference type="Proteomes" id="UP000030748">
    <property type="component" value="Unassembled WGS sequence"/>
</dbReference>
<feature type="signal peptide" evidence="2">
    <location>
        <begin position="1"/>
        <end position="21"/>
    </location>
</feature>
<sequence>MAAKSALFLLALVLFVSTTMGSSYVEEVDNLETGHHHYNHSHHHHHAKAPVHAPSKAPKKAPLHAPIPPPPKARHAYPPASPPHGCVGMCASYCKLVSPKRHCMKTCTACCDKCKCVPVPGFKKCSNWDKVMIHGYIVKCP</sequence>
<dbReference type="AlphaFoldDB" id="A0A022R749"/>
<reference evidence="3 4" key="1">
    <citation type="journal article" date="2013" name="Proc. Natl. Acad. Sci. U.S.A.">
        <title>Fine-scale variation in meiotic recombination in Mimulus inferred from population shotgun sequencing.</title>
        <authorList>
            <person name="Hellsten U."/>
            <person name="Wright K.M."/>
            <person name="Jenkins J."/>
            <person name="Shu S."/>
            <person name="Yuan Y."/>
            <person name="Wessler S.R."/>
            <person name="Schmutz J."/>
            <person name="Willis J.H."/>
            <person name="Rokhsar D.S."/>
        </authorList>
    </citation>
    <scope>NUCLEOTIDE SEQUENCE [LARGE SCALE GENOMIC DNA]</scope>
    <source>
        <strain evidence="4">cv. DUN x IM62</strain>
    </source>
</reference>
<feature type="chain" id="PRO_5001504856" description="Gibberellin regulated protein" evidence="2">
    <location>
        <begin position="22"/>
        <end position="141"/>
    </location>
</feature>
<keyword evidence="4" id="KW-1185">Reference proteome</keyword>